<dbReference type="InterPro" id="IPR001173">
    <property type="entry name" value="Glyco_trans_2-like"/>
</dbReference>
<dbReference type="PANTHER" id="PTHR22916:SF3">
    <property type="entry name" value="UDP-GLCNAC:BETAGAL BETA-1,3-N-ACETYLGLUCOSAMINYLTRANSFERASE-LIKE PROTEIN 1"/>
    <property type="match status" value="1"/>
</dbReference>
<reference evidence="2 3" key="1">
    <citation type="submission" date="2019-07" db="EMBL/GenBank/DDBJ databases">
        <authorList>
            <person name="Hibberd C M."/>
            <person name="Gehrig L. J."/>
            <person name="Chang H.-W."/>
            <person name="Venkatesh S."/>
        </authorList>
    </citation>
    <scope>NUCLEOTIDE SEQUENCE [LARGE SCALE GENOMIC DNA]</scope>
    <source>
        <strain evidence="2">Streptococcus_constellatus_SS_Bg39</strain>
    </source>
</reference>
<dbReference type="EMBL" id="CABHMZ010000004">
    <property type="protein sequence ID" value="VUW93527.1"/>
    <property type="molecule type" value="Genomic_DNA"/>
</dbReference>
<dbReference type="InterPro" id="IPR029044">
    <property type="entry name" value="Nucleotide-diphossugar_trans"/>
</dbReference>
<dbReference type="GO" id="GO:0016758">
    <property type="term" value="F:hexosyltransferase activity"/>
    <property type="evidence" value="ECO:0007669"/>
    <property type="project" value="UniProtKB-ARBA"/>
</dbReference>
<feature type="domain" description="Glycosyltransferase 2-like" evidence="1">
    <location>
        <begin position="6"/>
        <end position="112"/>
    </location>
</feature>
<dbReference type="Gene3D" id="3.90.550.10">
    <property type="entry name" value="Spore Coat Polysaccharide Biosynthesis Protein SpsA, Chain A"/>
    <property type="match status" value="1"/>
</dbReference>
<proteinExistence type="predicted"/>
<protein>
    <submittedName>
        <fullName evidence="2">UDP-Glc:alpha-D-GlcNAc-diphosphoundecaprenol beta-1,3-glucosyltransferase WfgD</fullName>
        <ecNumber evidence="2">2.4.1.305</ecNumber>
    </submittedName>
</protein>
<dbReference type="PANTHER" id="PTHR22916">
    <property type="entry name" value="GLYCOSYLTRANSFERASE"/>
    <property type="match status" value="1"/>
</dbReference>
<evidence type="ECO:0000259" key="1">
    <source>
        <dbReference type="Pfam" id="PF00535"/>
    </source>
</evidence>
<name>A0A564SEE1_STRCV</name>
<dbReference type="EC" id="2.4.1.305" evidence="2"/>
<sequence>MTTVLVMMSTYNGEKFLQEQVDSILNQEDCEVRLLIRDDGSKDRTIKILEDYSNKDSRVSWYTGENLRSAKSFMHLLIHCEKFYDYYAFADQDDVWDVDKLSVAIESLEQQGGPAIYCSNSMLVNEELEGSGEYLYKHVPQFTLSRVLIAGQIQGATMVLNRTFANYFEHEEIPNYIPMHDYYVSAVCLAVGGKVFYDSDSHMKYRQHGNNVFGIDTSFLGKVKRNLNTVFQTNDFFDLQRFSQELINLNRASLDDDSKILLNLAKDYKKSFINRLKLAFYKGLSFGRLNQAISFRLAILLGRL</sequence>
<dbReference type="AlphaFoldDB" id="A0A564SEE1"/>
<dbReference type="OrthoDB" id="9802649at2"/>
<dbReference type="RefSeq" id="WP_144207712.1">
    <property type="nucleotide sequence ID" value="NZ_CABHMZ010000004.1"/>
</dbReference>
<accession>A0A564SEE1</accession>
<gene>
    <name evidence="2" type="primary">wfgD_1</name>
    <name evidence="2" type="ORF">SCSS39_00434</name>
</gene>
<dbReference type="Pfam" id="PF00535">
    <property type="entry name" value="Glycos_transf_2"/>
    <property type="match status" value="1"/>
</dbReference>
<organism evidence="2 3">
    <name type="scientific">Streptococcus constellatus</name>
    <dbReference type="NCBI Taxonomy" id="76860"/>
    <lineage>
        <taxon>Bacteria</taxon>
        <taxon>Bacillati</taxon>
        <taxon>Bacillota</taxon>
        <taxon>Bacilli</taxon>
        <taxon>Lactobacillales</taxon>
        <taxon>Streptococcaceae</taxon>
        <taxon>Streptococcus</taxon>
        <taxon>Streptococcus anginosus group</taxon>
    </lineage>
</organism>
<keyword evidence="2" id="KW-0808">Transferase</keyword>
<dbReference type="SUPFAM" id="SSF53448">
    <property type="entry name" value="Nucleotide-diphospho-sugar transferases"/>
    <property type="match status" value="1"/>
</dbReference>
<dbReference type="Proteomes" id="UP000385544">
    <property type="component" value="Unassembled WGS sequence"/>
</dbReference>
<keyword evidence="2" id="KW-0328">Glycosyltransferase</keyword>
<evidence type="ECO:0000313" key="3">
    <source>
        <dbReference type="Proteomes" id="UP000385544"/>
    </source>
</evidence>
<evidence type="ECO:0000313" key="2">
    <source>
        <dbReference type="EMBL" id="VUW93527.1"/>
    </source>
</evidence>